<protein>
    <recommendedName>
        <fullName evidence="3">Amidohydrolase-related domain-containing protein</fullName>
    </recommendedName>
</protein>
<dbReference type="InterPro" id="IPR032466">
    <property type="entry name" value="Metal_Hydrolase"/>
</dbReference>
<dbReference type="PROSITE" id="PS50005">
    <property type="entry name" value="TPR"/>
    <property type="match status" value="1"/>
</dbReference>
<evidence type="ECO:0000256" key="2">
    <source>
        <dbReference type="SAM" id="SignalP"/>
    </source>
</evidence>
<name>A0A5C4RTU9_9GAMM</name>
<keyword evidence="5" id="KW-1185">Reference proteome</keyword>
<keyword evidence="2" id="KW-0732">Signal</keyword>
<reference evidence="4 5" key="1">
    <citation type="submission" date="2019-03" db="EMBL/GenBank/DDBJ databases">
        <title>Arenimonas daejeonensis sp. nov., isolated from compost.</title>
        <authorList>
            <person name="Jeon C.O."/>
        </authorList>
    </citation>
    <scope>NUCLEOTIDE SEQUENCE [LARGE SCALE GENOMIC DNA]</scope>
    <source>
        <strain evidence="4 5">R29</strain>
    </source>
</reference>
<dbReference type="InterPro" id="IPR011990">
    <property type="entry name" value="TPR-like_helical_dom_sf"/>
</dbReference>
<dbReference type="PANTHER" id="PTHR43135">
    <property type="entry name" value="ALPHA-D-RIBOSE 1-METHYLPHOSPHONATE 5-TRIPHOSPHATE DIPHOSPHATASE"/>
    <property type="match status" value="1"/>
</dbReference>
<sequence>MRPTPPPAFRRATCLALLLVAALAPAAASALVFRNVTVLPMDREAALPGQDVVVRDGRIVALRDTGGPIADGDTVIDGTGRYLMPGLIDLHTHPVSPAEYPLYLRHGITTILAAGGEPLEWTAGPVPDAAPLQVIATTDTLHGKAGPGGYVVASPEDAPVVVGHARAAGASMLKSYTSMPAPVLEALAAQARGKGMAVVGHLPAGVPLEQSLPSIDLVAHSEEFAQLLPAEATDAEIDAAISALRRHGTTVSPTLAVVEQIGAQVTMTDTSLRGPEAALLPAPIYQGRHRRNNGYANRSTPAAFAAAVAAQLTRQRDLVARMHRAGVPLVFGTDTPTTCLPGACVHHEFAELRRAGLGNYEALRTATFNAGAFLTEKSPASGSTRLGVVTPGAVANLVLLERNPLQDVGALASVAGVMSQGQWLPVEQLDHLVQAYRQAEAPRHALVDRYEAQIAGDDITALAQALKGMPGDGRATLNAFVVVADAQRLLDAGRGDEARALLTAARPHLAPGMAVHNVVGTFWLRAGDKPGAIAEFRQSLRIAPRNANAMAAMRELGAEAATTPEAEVAAVVADQYLAGFRDGNHQAMADLFADNGVHVLHIASDPAPLSVTPLATRLPGWTRQPDPQATLSGLRVLCTSDTLCTASFTLRYRGREFQDQLNLVRTHGRWTLVAKVTYLP</sequence>
<dbReference type="Pfam" id="PF01979">
    <property type="entry name" value="Amidohydro_1"/>
    <property type="match status" value="1"/>
</dbReference>
<dbReference type="Gene3D" id="3.20.20.140">
    <property type="entry name" value="Metal-dependent hydrolases"/>
    <property type="match status" value="1"/>
</dbReference>
<dbReference type="Proteomes" id="UP000305760">
    <property type="component" value="Unassembled WGS sequence"/>
</dbReference>
<evidence type="ECO:0000259" key="3">
    <source>
        <dbReference type="Pfam" id="PF01979"/>
    </source>
</evidence>
<dbReference type="InterPro" id="IPR051781">
    <property type="entry name" value="Metallo-dep_Hydrolase"/>
</dbReference>
<feature type="chain" id="PRO_5022829320" description="Amidohydrolase-related domain-containing protein" evidence="2">
    <location>
        <begin position="31"/>
        <end position="680"/>
    </location>
</feature>
<comment type="caution">
    <text evidence="4">The sequence shown here is derived from an EMBL/GenBank/DDBJ whole genome shotgun (WGS) entry which is preliminary data.</text>
</comment>
<dbReference type="SUPFAM" id="SSF51338">
    <property type="entry name" value="Composite domain of metallo-dependent hydrolases"/>
    <property type="match status" value="1"/>
</dbReference>
<dbReference type="InterPro" id="IPR032710">
    <property type="entry name" value="NTF2-like_dom_sf"/>
</dbReference>
<dbReference type="Gene3D" id="2.30.40.10">
    <property type="entry name" value="Urease, subunit C, domain 1"/>
    <property type="match status" value="2"/>
</dbReference>
<dbReference type="SUPFAM" id="SSF48452">
    <property type="entry name" value="TPR-like"/>
    <property type="match status" value="1"/>
</dbReference>
<gene>
    <name evidence="4" type="ORF">E1B00_00460</name>
</gene>
<dbReference type="SUPFAM" id="SSF51556">
    <property type="entry name" value="Metallo-dependent hydrolases"/>
    <property type="match status" value="1"/>
</dbReference>
<proteinExistence type="predicted"/>
<dbReference type="AlphaFoldDB" id="A0A5C4RTU9"/>
<dbReference type="InterPro" id="IPR019734">
    <property type="entry name" value="TPR_rpt"/>
</dbReference>
<dbReference type="RefSeq" id="WP_139444710.1">
    <property type="nucleotide sequence ID" value="NZ_SMDR01000001.1"/>
</dbReference>
<dbReference type="InterPro" id="IPR011059">
    <property type="entry name" value="Metal-dep_hydrolase_composite"/>
</dbReference>
<dbReference type="InterPro" id="IPR006680">
    <property type="entry name" value="Amidohydro-rel"/>
</dbReference>
<evidence type="ECO:0000313" key="5">
    <source>
        <dbReference type="Proteomes" id="UP000305760"/>
    </source>
</evidence>
<dbReference type="EMBL" id="SMDR01000001">
    <property type="protein sequence ID" value="TNJ34301.1"/>
    <property type="molecule type" value="Genomic_DNA"/>
</dbReference>
<accession>A0A5C4RTU9</accession>
<dbReference type="OrthoDB" id="9807210at2"/>
<dbReference type="GO" id="GO:0016810">
    <property type="term" value="F:hydrolase activity, acting on carbon-nitrogen (but not peptide) bonds"/>
    <property type="evidence" value="ECO:0007669"/>
    <property type="project" value="InterPro"/>
</dbReference>
<feature type="signal peptide" evidence="2">
    <location>
        <begin position="1"/>
        <end position="30"/>
    </location>
</feature>
<evidence type="ECO:0000256" key="1">
    <source>
        <dbReference type="PROSITE-ProRule" id="PRU00339"/>
    </source>
</evidence>
<keyword evidence="1" id="KW-0802">TPR repeat</keyword>
<feature type="repeat" description="TPR" evidence="1">
    <location>
        <begin position="513"/>
        <end position="546"/>
    </location>
</feature>
<dbReference type="Gene3D" id="3.10.450.50">
    <property type="match status" value="1"/>
</dbReference>
<dbReference type="Gene3D" id="1.25.40.10">
    <property type="entry name" value="Tetratricopeptide repeat domain"/>
    <property type="match status" value="1"/>
</dbReference>
<dbReference type="InterPro" id="IPR039437">
    <property type="entry name" value="FrzH/put_lumazine-bd"/>
</dbReference>
<dbReference type="PANTHER" id="PTHR43135:SF3">
    <property type="entry name" value="ALPHA-D-RIBOSE 1-METHYLPHOSPHONATE 5-TRIPHOSPHATE DIPHOSPHATASE"/>
    <property type="match status" value="1"/>
</dbReference>
<evidence type="ECO:0000313" key="4">
    <source>
        <dbReference type="EMBL" id="TNJ34301.1"/>
    </source>
</evidence>
<organism evidence="4 5">
    <name type="scientific">Arenimonas terrae</name>
    <dbReference type="NCBI Taxonomy" id="2546226"/>
    <lineage>
        <taxon>Bacteria</taxon>
        <taxon>Pseudomonadati</taxon>
        <taxon>Pseudomonadota</taxon>
        <taxon>Gammaproteobacteria</taxon>
        <taxon>Lysobacterales</taxon>
        <taxon>Lysobacteraceae</taxon>
        <taxon>Arenimonas</taxon>
    </lineage>
</organism>
<feature type="domain" description="Amidohydrolase-related" evidence="3">
    <location>
        <begin position="183"/>
        <end position="423"/>
    </location>
</feature>
<dbReference type="SUPFAM" id="SSF54427">
    <property type="entry name" value="NTF2-like"/>
    <property type="match status" value="1"/>
</dbReference>
<dbReference type="Pfam" id="PF12893">
    <property type="entry name" value="Lumazine_bd_2"/>
    <property type="match status" value="1"/>
</dbReference>